<feature type="compositionally biased region" description="Basic residues" evidence="2">
    <location>
        <begin position="7"/>
        <end position="17"/>
    </location>
</feature>
<dbReference type="SUPFAM" id="SSF82185">
    <property type="entry name" value="Histone H3 K4-specific methyltransferase SET7/9 N-terminal domain"/>
    <property type="match status" value="1"/>
</dbReference>
<evidence type="ECO:0000313" key="3">
    <source>
        <dbReference type="EMBL" id="KOO28289.1"/>
    </source>
</evidence>
<sequence length="250" mass="26868">LHSLRKDKPKGKTKPRGAKSPPKGPPVLSGAGSSQQHAAASPPGVLKPLNVAAKKVKATDGSKSDRRSLDERQGNQLAQSHRSSHSQKTPRQKTPRQKKKVSLMDTAETVYLTLTPRSKAAAAKPDADAGYTMGQIVFPGQGIFAGASVSGKRHGFGKFWFVAGEVYEGEWAQDMMHGQGKMIYPTGAEYTGEWRHNVRQGIGTLTYANKDEFSGSWVADSKSGHGVFKWSDGASYSGQFSEGVMHGKGK</sequence>
<keyword evidence="1" id="KW-0677">Repeat</keyword>
<evidence type="ECO:0000256" key="2">
    <source>
        <dbReference type="SAM" id="MobiDB-lite"/>
    </source>
</evidence>
<reference evidence="4" key="1">
    <citation type="journal article" date="2015" name="PLoS Genet.">
        <title>Genome Sequence and Transcriptome Analyses of Chrysochromulina tobin: Metabolic Tools for Enhanced Algal Fitness in the Prominent Order Prymnesiales (Haptophyceae).</title>
        <authorList>
            <person name="Hovde B.T."/>
            <person name="Deodato C.R."/>
            <person name="Hunsperger H.M."/>
            <person name="Ryken S.A."/>
            <person name="Yost W."/>
            <person name="Jha R.K."/>
            <person name="Patterson J."/>
            <person name="Monnat R.J. Jr."/>
            <person name="Barlow S.B."/>
            <person name="Starkenburg S.R."/>
            <person name="Cattolico R.A."/>
        </authorList>
    </citation>
    <scope>NUCLEOTIDE SEQUENCE</scope>
    <source>
        <strain evidence="4">CCMP291</strain>
    </source>
</reference>
<dbReference type="Proteomes" id="UP000037460">
    <property type="component" value="Unassembled WGS sequence"/>
</dbReference>
<dbReference type="SMART" id="SM00698">
    <property type="entry name" value="MORN"/>
    <property type="match status" value="5"/>
</dbReference>
<gene>
    <name evidence="3" type="ORF">Ctob_011235</name>
</gene>
<feature type="compositionally biased region" description="Basic and acidic residues" evidence="2">
    <location>
        <begin position="57"/>
        <end position="73"/>
    </location>
</feature>
<organism evidence="3 4">
    <name type="scientific">Chrysochromulina tobinii</name>
    <dbReference type="NCBI Taxonomy" id="1460289"/>
    <lineage>
        <taxon>Eukaryota</taxon>
        <taxon>Haptista</taxon>
        <taxon>Haptophyta</taxon>
        <taxon>Prymnesiophyceae</taxon>
        <taxon>Prymnesiales</taxon>
        <taxon>Chrysochromulinaceae</taxon>
        <taxon>Chrysochromulina</taxon>
    </lineage>
</organism>
<feature type="compositionally biased region" description="Low complexity" evidence="2">
    <location>
        <begin position="29"/>
        <end position="41"/>
    </location>
</feature>
<dbReference type="PANTHER" id="PTHR43215">
    <property type="entry name" value="RADIAL SPOKE HEAD 1 HOMOLOG"/>
    <property type="match status" value="1"/>
</dbReference>
<dbReference type="OrthoDB" id="423343at2759"/>
<feature type="non-terminal residue" evidence="3">
    <location>
        <position position="1"/>
    </location>
</feature>
<accession>A0A0M0JNW6</accession>
<feature type="compositionally biased region" description="Basic residues" evidence="2">
    <location>
        <begin position="82"/>
        <end position="101"/>
    </location>
</feature>
<dbReference type="InterPro" id="IPR003409">
    <property type="entry name" value="MORN"/>
</dbReference>
<dbReference type="EMBL" id="JWZX01002590">
    <property type="protein sequence ID" value="KOO28289.1"/>
    <property type="molecule type" value="Genomic_DNA"/>
</dbReference>
<feature type="region of interest" description="Disordered" evidence="2">
    <location>
        <begin position="1"/>
        <end position="103"/>
    </location>
</feature>
<dbReference type="Pfam" id="PF02493">
    <property type="entry name" value="MORN"/>
    <property type="match status" value="5"/>
</dbReference>
<name>A0A0M0JNW6_9EUKA</name>
<dbReference type="AlphaFoldDB" id="A0A0M0JNW6"/>
<keyword evidence="4" id="KW-1185">Reference proteome</keyword>
<comment type="caution">
    <text evidence="3">The sequence shown here is derived from an EMBL/GenBank/DDBJ whole genome shotgun (WGS) entry which is preliminary data.</text>
</comment>
<evidence type="ECO:0000256" key="1">
    <source>
        <dbReference type="ARBA" id="ARBA00022737"/>
    </source>
</evidence>
<dbReference type="Gene3D" id="2.20.110.10">
    <property type="entry name" value="Histone H3 K4-specific methyltransferase SET7/9 N-terminal domain"/>
    <property type="match status" value="2"/>
</dbReference>
<dbReference type="PANTHER" id="PTHR43215:SF14">
    <property type="entry name" value="RADIAL SPOKE HEAD 1 HOMOLOG"/>
    <property type="match status" value="1"/>
</dbReference>
<evidence type="ECO:0000313" key="4">
    <source>
        <dbReference type="Proteomes" id="UP000037460"/>
    </source>
</evidence>
<proteinExistence type="predicted"/>
<protein>
    <submittedName>
        <fullName evidence="3">Morn repeat protein</fullName>
    </submittedName>
</protein>